<sequence>MGYNELINECSPHDAMGQPPAYQTAPSTPEFNPAPVVQVTQPRSFATDQQLLDVGSPLKKFKRFSTLFMGSGKWKVGLVESCFSLECCKAYWCPCCSLADTSRELGLDYDRTFWFTFFCWHAMFPIAFQHRELIRQRHGIIGSGCDDFCTLLWCAQCVLAQHHLHMKK</sequence>
<dbReference type="EMBL" id="OU015566">
    <property type="protein sequence ID" value="CAG5106180.1"/>
    <property type="molecule type" value="Genomic_DNA"/>
</dbReference>
<protein>
    <submittedName>
        <fullName evidence="2">Oidioi.mRNA.OKI2018_I69.chr1.g2726.t1.cds</fullName>
    </submittedName>
</protein>
<dbReference type="NCBIfam" id="TIGR01571">
    <property type="entry name" value="A_thal_Cys_rich"/>
    <property type="match status" value="1"/>
</dbReference>
<gene>
    <name evidence="2" type="ORF">OKIOD_LOCUS11491</name>
</gene>
<evidence type="ECO:0000313" key="3">
    <source>
        <dbReference type="Proteomes" id="UP001158576"/>
    </source>
</evidence>
<name>A0ABN7SVH2_OIKDI</name>
<reference evidence="2 3" key="1">
    <citation type="submission" date="2021-04" db="EMBL/GenBank/DDBJ databases">
        <authorList>
            <person name="Bliznina A."/>
        </authorList>
    </citation>
    <scope>NUCLEOTIDE SEQUENCE [LARGE SCALE GENOMIC DNA]</scope>
</reference>
<dbReference type="Proteomes" id="UP001158576">
    <property type="component" value="Chromosome 1"/>
</dbReference>
<comment type="similarity">
    <text evidence="1">Belongs to the cornifelin family.</text>
</comment>
<organism evidence="2 3">
    <name type="scientific">Oikopleura dioica</name>
    <name type="common">Tunicate</name>
    <dbReference type="NCBI Taxonomy" id="34765"/>
    <lineage>
        <taxon>Eukaryota</taxon>
        <taxon>Metazoa</taxon>
        <taxon>Chordata</taxon>
        <taxon>Tunicata</taxon>
        <taxon>Appendicularia</taxon>
        <taxon>Copelata</taxon>
        <taxon>Oikopleuridae</taxon>
        <taxon>Oikopleura</taxon>
    </lineage>
</organism>
<evidence type="ECO:0000313" key="2">
    <source>
        <dbReference type="EMBL" id="CAG5106180.1"/>
    </source>
</evidence>
<keyword evidence="3" id="KW-1185">Reference proteome</keyword>
<dbReference type="Pfam" id="PF04749">
    <property type="entry name" value="PLAC8"/>
    <property type="match status" value="1"/>
</dbReference>
<evidence type="ECO:0000256" key="1">
    <source>
        <dbReference type="ARBA" id="ARBA00009024"/>
    </source>
</evidence>
<accession>A0ABN7SVH2</accession>
<proteinExistence type="inferred from homology"/>
<dbReference type="InterPro" id="IPR006461">
    <property type="entry name" value="PLAC_motif_containing"/>
</dbReference>